<protein>
    <submittedName>
        <fullName evidence="1">Uncharacterized protein</fullName>
    </submittedName>
</protein>
<dbReference type="Proteomes" id="UP001054837">
    <property type="component" value="Unassembled WGS sequence"/>
</dbReference>
<gene>
    <name evidence="1" type="ORF">CDAR_532051</name>
</gene>
<organism evidence="1 2">
    <name type="scientific">Caerostris darwini</name>
    <dbReference type="NCBI Taxonomy" id="1538125"/>
    <lineage>
        <taxon>Eukaryota</taxon>
        <taxon>Metazoa</taxon>
        <taxon>Ecdysozoa</taxon>
        <taxon>Arthropoda</taxon>
        <taxon>Chelicerata</taxon>
        <taxon>Arachnida</taxon>
        <taxon>Araneae</taxon>
        <taxon>Araneomorphae</taxon>
        <taxon>Entelegynae</taxon>
        <taxon>Araneoidea</taxon>
        <taxon>Araneidae</taxon>
        <taxon>Caerostris</taxon>
    </lineage>
</organism>
<comment type="caution">
    <text evidence="1">The sequence shown here is derived from an EMBL/GenBank/DDBJ whole genome shotgun (WGS) entry which is preliminary data.</text>
</comment>
<sequence>MLVYQATCSSNVDVVINLAGLVVTVQLHTVGCSLGCEPQMVLEVAVFFLGYAGSGMYFMGHFLYVGLLPIVAVRAPGGSNVGPNMLQMQHMLGSCSSD</sequence>
<evidence type="ECO:0000313" key="1">
    <source>
        <dbReference type="EMBL" id="GIY15378.1"/>
    </source>
</evidence>
<dbReference type="AlphaFoldDB" id="A0AAV4R5L5"/>
<accession>A0AAV4R5L5</accession>
<keyword evidence="2" id="KW-1185">Reference proteome</keyword>
<name>A0AAV4R5L5_9ARAC</name>
<dbReference type="EMBL" id="BPLQ01005522">
    <property type="protein sequence ID" value="GIY15378.1"/>
    <property type="molecule type" value="Genomic_DNA"/>
</dbReference>
<reference evidence="1 2" key="1">
    <citation type="submission" date="2021-06" db="EMBL/GenBank/DDBJ databases">
        <title>Caerostris darwini draft genome.</title>
        <authorList>
            <person name="Kono N."/>
            <person name="Arakawa K."/>
        </authorList>
    </citation>
    <scope>NUCLEOTIDE SEQUENCE [LARGE SCALE GENOMIC DNA]</scope>
</reference>
<proteinExistence type="predicted"/>
<evidence type="ECO:0000313" key="2">
    <source>
        <dbReference type="Proteomes" id="UP001054837"/>
    </source>
</evidence>